<feature type="compositionally biased region" description="Basic and acidic residues" evidence="1">
    <location>
        <begin position="1"/>
        <end position="14"/>
    </location>
</feature>
<evidence type="ECO:0000256" key="1">
    <source>
        <dbReference type="SAM" id="MobiDB-lite"/>
    </source>
</evidence>
<protein>
    <submittedName>
        <fullName evidence="2">Uncharacterized protein</fullName>
    </submittedName>
</protein>
<feature type="region of interest" description="Disordered" evidence="1">
    <location>
        <begin position="1"/>
        <end position="23"/>
    </location>
</feature>
<dbReference type="EMBL" id="DUZY01000008">
    <property type="protein sequence ID" value="DAD46722.1"/>
    <property type="molecule type" value="Genomic_DNA"/>
</dbReference>
<keyword evidence="3" id="KW-1185">Reference proteome</keyword>
<accession>A0A822ZNC1</accession>
<reference evidence="2 3" key="1">
    <citation type="journal article" date="2020" name="Mol. Biol. Evol.">
        <title>Distinct Expression and Methylation Patterns for Genes with Different Fates following a Single Whole-Genome Duplication in Flowering Plants.</title>
        <authorList>
            <person name="Shi T."/>
            <person name="Rahmani R.S."/>
            <person name="Gugger P.F."/>
            <person name="Wang M."/>
            <person name="Li H."/>
            <person name="Zhang Y."/>
            <person name="Li Z."/>
            <person name="Wang Q."/>
            <person name="Van de Peer Y."/>
            <person name="Marchal K."/>
            <person name="Chen J."/>
        </authorList>
    </citation>
    <scope>NUCLEOTIDE SEQUENCE [LARGE SCALE GENOMIC DNA]</scope>
    <source>
        <tissue evidence="2">Leaf</tissue>
    </source>
</reference>
<dbReference type="AlphaFoldDB" id="A0A822ZNC1"/>
<name>A0A822ZNC1_NELNU</name>
<gene>
    <name evidence="2" type="ORF">HUJ06_016658</name>
</gene>
<organism evidence="2 3">
    <name type="scientific">Nelumbo nucifera</name>
    <name type="common">Sacred lotus</name>
    <dbReference type="NCBI Taxonomy" id="4432"/>
    <lineage>
        <taxon>Eukaryota</taxon>
        <taxon>Viridiplantae</taxon>
        <taxon>Streptophyta</taxon>
        <taxon>Embryophyta</taxon>
        <taxon>Tracheophyta</taxon>
        <taxon>Spermatophyta</taxon>
        <taxon>Magnoliopsida</taxon>
        <taxon>Proteales</taxon>
        <taxon>Nelumbonaceae</taxon>
        <taxon>Nelumbo</taxon>
    </lineage>
</organism>
<proteinExistence type="predicted"/>
<evidence type="ECO:0000313" key="3">
    <source>
        <dbReference type="Proteomes" id="UP000607653"/>
    </source>
</evidence>
<comment type="caution">
    <text evidence="2">The sequence shown here is derived from an EMBL/GenBank/DDBJ whole genome shotgun (WGS) entry which is preliminary data.</text>
</comment>
<sequence length="23" mass="2622">MLFSSPEHETDLKLHPHMQSGIS</sequence>
<dbReference type="Proteomes" id="UP000607653">
    <property type="component" value="Unassembled WGS sequence"/>
</dbReference>
<evidence type="ECO:0000313" key="2">
    <source>
        <dbReference type="EMBL" id="DAD46722.1"/>
    </source>
</evidence>